<dbReference type="InterPro" id="IPR000719">
    <property type="entry name" value="Prot_kinase_dom"/>
</dbReference>
<dbReference type="InterPro" id="IPR017441">
    <property type="entry name" value="Protein_kinase_ATP_BS"/>
</dbReference>
<organism evidence="24 25">
    <name type="scientific">Dioscorea zingiberensis</name>
    <dbReference type="NCBI Taxonomy" id="325984"/>
    <lineage>
        <taxon>Eukaryota</taxon>
        <taxon>Viridiplantae</taxon>
        <taxon>Streptophyta</taxon>
        <taxon>Embryophyta</taxon>
        <taxon>Tracheophyta</taxon>
        <taxon>Spermatophyta</taxon>
        <taxon>Magnoliopsida</taxon>
        <taxon>Liliopsida</taxon>
        <taxon>Dioscoreales</taxon>
        <taxon>Dioscoreaceae</taxon>
        <taxon>Dioscorea</taxon>
    </lineage>
</organism>
<keyword evidence="11 20" id="KW-0547">Nucleotide-binding</keyword>
<evidence type="ECO:0000256" key="18">
    <source>
        <dbReference type="ARBA" id="ARBA00048659"/>
    </source>
</evidence>
<dbReference type="FunFam" id="3.30.200.20:FF:000112">
    <property type="entry name" value="Lectin-domain containing receptor kinase A4.3"/>
    <property type="match status" value="1"/>
</dbReference>
<dbReference type="CDD" id="cd06899">
    <property type="entry name" value="lectin_legume_LecRK_Arcelin_ConA"/>
    <property type="match status" value="1"/>
</dbReference>
<dbReference type="PROSITE" id="PS00107">
    <property type="entry name" value="PROTEIN_KINASE_ATP"/>
    <property type="match status" value="1"/>
</dbReference>
<comment type="subcellular location">
    <subcellularLocation>
        <location evidence="1">Cell membrane</location>
        <topology evidence="1">Single-pass type I membrane protein</topology>
    </subcellularLocation>
</comment>
<dbReference type="PROSITE" id="PS50011">
    <property type="entry name" value="PROTEIN_KINASE_DOM"/>
    <property type="match status" value="1"/>
</dbReference>
<proteinExistence type="inferred from homology"/>
<evidence type="ECO:0000256" key="17">
    <source>
        <dbReference type="ARBA" id="ARBA00023180"/>
    </source>
</evidence>
<keyword evidence="5" id="KW-1003">Cell membrane</keyword>
<dbReference type="InterPro" id="IPR001220">
    <property type="entry name" value="Legume_lectin_dom"/>
</dbReference>
<dbReference type="SMART" id="SM00220">
    <property type="entry name" value="S_TKc"/>
    <property type="match status" value="1"/>
</dbReference>
<evidence type="ECO:0000259" key="23">
    <source>
        <dbReference type="PROSITE" id="PS50011"/>
    </source>
</evidence>
<dbReference type="GO" id="GO:0004674">
    <property type="term" value="F:protein serine/threonine kinase activity"/>
    <property type="evidence" value="ECO:0007669"/>
    <property type="project" value="UniProtKB-KW"/>
</dbReference>
<dbReference type="PANTHER" id="PTHR27007">
    <property type="match status" value="1"/>
</dbReference>
<dbReference type="Pfam" id="PF00139">
    <property type="entry name" value="Lectin_legB"/>
    <property type="match status" value="1"/>
</dbReference>
<evidence type="ECO:0000256" key="11">
    <source>
        <dbReference type="ARBA" id="ARBA00022741"/>
    </source>
</evidence>
<comment type="caution">
    <text evidence="24">The sequence shown here is derived from an EMBL/GenBank/DDBJ whole genome shotgun (WGS) entry which is preliminary data.</text>
</comment>
<keyword evidence="16" id="KW-0675">Receptor</keyword>
<feature type="domain" description="Protein kinase" evidence="23">
    <location>
        <begin position="345"/>
        <end position="623"/>
    </location>
</feature>
<dbReference type="EMBL" id="JAGGNH010000002">
    <property type="protein sequence ID" value="KAJ0981864.1"/>
    <property type="molecule type" value="Genomic_DNA"/>
</dbReference>
<dbReference type="PROSITE" id="PS00307">
    <property type="entry name" value="LECTIN_LEGUME_BETA"/>
    <property type="match status" value="1"/>
</dbReference>
<dbReference type="Gene3D" id="3.30.200.20">
    <property type="entry name" value="Phosphorylase Kinase, domain 1"/>
    <property type="match status" value="1"/>
</dbReference>
<dbReference type="Gene3D" id="1.10.510.10">
    <property type="entry name" value="Transferase(Phosphotransferase) domain 1"/>
    <property type="match status" value="1"/>
</dbReference>
<dbReference type="EC" id="2.7.11.1" evidence="4"/>
<keyword evidence="13 20" id="KW-0067">ATP-binding</keyword>
<dbReference type="GO" id="GO:0030246">
    <property type="term" value="F:carbohydrate binding"/>
    <property type="evidence" value="ECO:0007669"/>
    <property type="project" value="UniProtKB-KW"/>
</dbReference>
<evidence type="ECO:0000256" key="20">
    <source>
        <dbReference type="PROSITE-ProRule" id="PRU10141"/>
    </source>
</evidence>
<accession>A0A9D5CZM4</accession>
<dbReference type="PROSITE" id="PS00108">
    <property type="entry name" value="PROTEIN_KINASE_ST"/>
    <property type="match status" value="1"/>
</dbReference>
<feature type="binding site" evidence="20">
    <location>
        <position position="374"/>
    </location>
    <ligand>
        <name>ATP</name>
        <dbReference type="ChEBI" id="CHEBI:30616"/>
    </ligand>
</feature>
<feature type="chain" id="PRO_5039566225" description="non-specific serine/threonine protein kinase" evidence="22">
    <location>
        <begin position="23"/>
        <end position="667"/>
    </location>
</feature>
<keyword evidence="17" id="KW-0325">Glycoprotein</keyword>
<feature type="signal peptide" evidence="22">
    <location>
        <begin position="1"/>
        <end position="22"/>
    </location>
</feature>
<evidence type="ECO:0000256" key="12">
    <source>
        <dbReference type="ARBA" id="ARBA00022777"/>
    </source>
</evidence>
<gene>
    <name evidence="24" type="ORF">J5N97_010119</name>
</gene>
<keyword evidence="10" id="KW-0430">Lectin</keyword>
<dbReference type="FunFam" id="2.60.120.200:FF:000051">
    <property type="entry name" value="L-type lectin-domain containing receptor kinase V.9"/>
    <property type="match status" value="1"/>
</dbReference>
<dbReference type="InterPro" id="IPR008271">
    <property type="entry name" value="Ser/Thr_kinase_AS"/>
</dbReference>
<dbReference type="InterPro" id="IPR050528">
    <property type="entry name" value="L-type_Lectin-RKs"/>
</dbReference>
<evidence type="ECO:0000256" key="16">
    <source>
        <dbReference type="ARBA" id="ARBA00023170"/>
    </source>
</evidence>
<evidence type="ECO:0000256" key="4">
    <source>
        <dbReference type="ARBA" id="ARBA00012513"/>
    </source>
</evidence>
<evidence type="ECO:0000313" key="25">
    <source>
        <dbReference type="Proteomes" id="UP001085076"/>
    </source>
</evidence>
<keyword evidence="15 21" id="KW-0472">Membrane</keyword>
<reference evidence="24" key="1">
    <citation type="submission" date="2021-03" db="EMBL/GenBank/DDBJ databases">
        <authorList>
            <person name="Li Z."/>
            <person name="Yang C."/>
        </authorList>
    </citation>
    <scope>NUCLEOTIDE SEQUENCE</scope>
    <source>
        <strain evidence="24">Dzin_1.0</strain>
        <tissue evidence="24">Leaf</tissue>
    </source>
</reference>
<keyword evidence="12" id="KW-0418">Kinase</keyword>
<dbReference type="GO" id="GO:0005886">
    <property type="term" value="C:plasma membrane"/>
    <property type="evidence" value="ECO:0007669"/>
    <property type="project" value="UniProtKB-SubCell"/>
</dbReference>
<evidence type="ECO:0000256" key="19">
    <source>
        <dbReference type="ARBA" id="ARBA00048977"/>
    </source>
</evidence>
<keyword evidence="8 21" id="KW-0812">Transmembrane</keyword>
<dbReference type="InterPro" id="IPR019825">
    <property type="entry name" value="Lectin_legB_Mn/Ca_BS"/>
</dbReference>
<evidence type="ECO:0000256" key="10">
    <source>
        <dbReference type="ARBA" id="ARBA00022734"/>
    </source>
</evidence>
<comment type="similarity">
    <text evidence="3">In the C-terminal section; belongs to the protein kinase superfamily. Ser/Thr protein kinase family.</text>
</comment>
<evidence type="ECO:0000256" key="3">
    <source>
        <dbReference type="ARBA" id="ARBA00010217"/>
    </source>
</evidence>
<dbReference type="GO" id="GO:1901001">
    <property type="term" value="P:negative regulation of response to salt stress"/>
    <property type="evidence" value="ECO:0007669"/>
    <property type="project" value="UniProtKB-ARBA"/>
</dbReference>
<evidence type="ECO:0000256" key="14">
    <source>
        <dbReference type="ARBA" id="ARBA00022989"/>
    </source>
</evidence>
<dbReference type="CDD" id="cd14066">
    <property type="entry name" value="STKc_IRAK"/>
    <property type="match status" value="1"/>
</dbReference>
<dbReference type="FunFam" id="1.10.510.10:FF:000517">
    <property type="entry name" value="Putative receptor kinase Lecrk"/>
    <property type="match status" value="1"/>
</dbReference>
<evidence type="ECO:0000256" key="1">
    <source>
        <dbReference type="ARBA" id="ARBA00004251"/>
    </source>
</evidence>
<dbReference type="InterPro" id="IPR013320">
    <property type="entry name" value="ConA-like_dom_sf"/>
</dbReference>
<evidence type="ECO:0000256" key="8">
    <source>
        <dbReference type="ARBA" id="ARBA00022692"/>
    </source>
</evidence>
<protein>
    <recommendedName>
        <fullName evidence="4">non-specific serine/threonine protein kinase</fullName>
        <ecNumber evidence="4">2.7.11.1</ecNumber>
    </recommendedName>
</protein>
<evidence type="ECO:0000256" key="22">
    <source>
        <dbReference type="SAM" id="SignalP"/>
    </source>
</evidence>
<dbReference type="Gene3D" id="2.60.120.200">
    <property type="match status" value="1"/>
</dbReference>
<dbReference type="SUPFAM" id="SSF49899">
    <property type="entry name" value="Concanavalin A-like lectins/glucanases"/>
    <property type="match status" value="1"/>
</dbReference>
<evidence type="ECO:0000256" key="7">
    <source>
        <dbReference type="ARBA" id="ARBA00022679"/>
    </source>
</evidence>
<dbReference type="InterPro" id="IPR011009">
    <property type="entry name" value="Kinase-like_dom_sf"/>
</dbReference>
<name>A0A9D5CZM4_9LILI</name>
<keyword evidence="25" id="KW-1185">Reference proteome</keyword>
<dbReference type="SUPFAM" id="SSF56112">
    <property type="entry name" value="Protein kinase-like (PK-like)"/>
    <property type="match status" value="1"/>
</dbReference>
<evidence type="ECO:0000256" key="21">
    <source>
        <dbReference type="SAM" id="Phobius"/>
    </source>
</evidence>
<reference evidence="24" key="2">
    <citation type="journal article" date="2022" name="Hortic Res">
        <title>The genome of Dioscorea zingiberensis sheds light on the biosynthesis, origin and evolution of the medicinally important diosgenin saponins.</title>
        <authorList>
            <person name="Li Y."/>
            <person name="Tan C."/>
            <person name="Li Z."/>
            <person name="Guo J."/>
            <person name="Li S."/>
            <person name="Chen X."/>
            <person name="Wang C."/>
            <person name="Dai X."/>
            <person name="Yang H."/>
            <person name="Song W."/>
            <person name="Hou L."/>
            <person name="Xu J."/>
            <person name="Tong Z."/>
            <person name="Xu A."/>
            <person name="Yuan X."/>
            <person name="Wang W."/>
            <person name="Yang Q."/>
            <person name="Chen L."/>
            <person name="Sun Z."/>
            <person name="Wang K."/>
            <person name="Pan B."/>
            <person name="Chen J."/>
            <person name="Bao Y."/>
            <person name="Liu F."/>
            <person name="Qi X."/>
            <person name="Gang D.R."/>
            <person name="Wen J."/>
            <person name="Li J."/>
        </authorList>
    </citation>
    <scope>NUCLEOTIDE SEQUENCE</scope>
    <source>
        <strain evidence="24">Dzin_1.0</strain>
    </source>
</reference>
<comment type="catalytic activity">
    <reaction evidence="19">
        <text>L-seryl-[protein] + ATP = O-phospho-L-seryl-[protein] + ADP + H(+)</text>
        <dbReference type="Rhea" id="RHEA:17989"/>
        <dbReference type="Rhea" id="RHEA-COMP:9863"/>
        <dbReference type="Rhea" id="RHEA-COMP:11604"/>
        <dbReference type="ChEBI" id="CHEBI:15378"/>
        <dbReference type="ChEBI" id="CHEBI:29999"/>
        <dbReference type="ChEBI" id="CHEBI:30616"/>
        <dbReference type="ChEBI" id="CHEBI:83421"/>
        <dbReference type="ChEBI" id="CHEBI:456216"/>
        <dbReference type="EC" id="2.7.11.1"/>
    </reaction>
    <physiologicalReaction direction="left-to-right" evidence="19">
        <dbReference type="Rhea" id="RHEA:17990"/>
    </physiologicalReaction>
</comment>
<comment type="catalytic activity">
    <reaction evidence="18">
        <text>L-threonyl-[protein] + ATP = O-phospho-L-threonyl-[protein] + ADP + H(+)</text>
        <dbReference type="Rhea" id="RHEA:46608"/>
        <dbReference type="Rhea" id="RHEA-COMP:11060"/>
        <dbReference type="Rhea" id="RHEA-COMP:11605"/>
        <dbReference type="ChEBI" id="CHEBI:15378"/>
        <dbReference type="ChEBI" id="CHEBI:30013"/>
        <dbReference type="ChEBI" id="CHEBI:30616"/>
        <dbReference type="ChEBI" id="CHEBI:61977"/>
        <dbReference type="ChEBI" id="CHEBI:456216"/>
        <dbReference type="EC" id="2.7.11.1"/>
    </reaction>
    <physiologicalReaction direction="left-to-right" evidence="18">
        <dbReference type="Rhea" id="RHEA:46609"/>
    </physiologicalReaction>
</comment>
<dbReference type="OrthoDB" id="543442at2759"/>
<evidence type="ECO:0000256" key="15">
    <source>
        <dbReference type="ARBA" id="ARBA00023136"/>
    </source>
</evidence>
<keyword evidence="7" id="KW-0808">Transferase</keyword>
<feature type="transmembrane region" description="Helical" evidence="21">
    <location>
        <begin position="288"/>
        <end position="307"/>
    </location>
</feature>
<dbReference type="GO" id="GO:0005524">
    <property type="term" value="F:ATP binding"/>
    <property type="evidence" value="ECO:0007669"/>
    <property type="project" value="UniProtKB-UniRule"/>
</dbReference>
<comment type="similarity">
    <text evidence="2">In the N-terminal section; belongs to the leguminous lectin family.</text>
</comment>
<evidence type="ECO:0000256" key="2">
    <source>
        <dbReference type="ARBA" id="ARBA00008536"/>
    </source>
</evidence>
<evidence type="ECO:0000256" key="6">
    <source>
        <dbReference type="ARBA" id="ARBA00022527"/>
    </source>
</evidence>
<dbReference type="AlphaFoldDB" id="A0A9D5CZM4"/>
<evidence type="ECO:0000313" key="24">
    <source>
        <dbReference type="EMBL" id="KAJ0981864.1"/>
    </source>
</evidence>
<dbReference type="Pfam" id="PF00069">
    <property type="entry name" value="Pkinase"/>
    <property type="match status" value="1"/>
</dbReference>
<sequence>MLSWLLRVAVLWLLLLHMIASAKDDGFTFNYGFPSANLSLDANTSLTANGLLQLTNGTRQSKGQAFYLSPFCFKCQNGTARSFSTTFVFAIVSQSPSISSYGFTFCISPTMELDGQPDHYLGLFNSSNIGIPSNHIIGVEFDTIQTPEFQDRDENHVGIDIHSMISTISHTAGYYTGHSNAEFQNLSLHSGQPMQVWVEYDRKLMQLNVTLASFRLPMPEKPLLSLNIDLSNNISDEMYIGFTSSEGDDLTTHYILGWSFKMDGKATALDLDSLPALPKNKNEKSKAWLIWLPVSTSLGLLTAALIIRYVQAKRAKFAELREDWEQAYGPHRFSYKELFQATDGFNDKYFLGVGGFGSVYKGLLPATKVEVAVKRISHESRQGMREFVAEIASLGQLCHRNLVHLLGYCRRKGEFFLVYEFMSNGSLDKYLFSQTTPCLDWNHRFRIIKGVASGLLYLHEEWVKVVIHRDIKASNVLLDSEFNARLGDFGLARLYDHGSDFQTTHVMGTMGYLAPELARRGKATTNTDVYAFGVFLLEVACGRRPIELKVGEDGENVFLADWVLDGLRKGDILATSDASLGEQYVVEEMELVLKLGLLCCHPMATSRPSMRQAMQYLNGDSLLPEFSSFSLSVDFLVSQVDEGFDNYMILSSPSSVATTVSLLSSGH</sequence>
<evidence type="ECO:0000256" key="5">
    <source>
        <dbReference type="ARBA" id="ARBA00022475"/>
    </source>
</evidence>
<dbReference type="Proteomes" id="UP001085076">
    <property type="component" value="Miscellaneous, Linkage group lg02"/>
</dbReference>
<keyword evidence="6" id="KW-0723">Serine/threonine-protein kinase</keyword>
<evidence type="ECO:0000256" key="13">
    <source>
        <dbReference type="ARBA" id="ARBA00022840"/>
    </source>
</evidence>
<keyword evidence="14 21" id="KW-1133">Transmembrane helix</keyword>
<evidence type="ECO:0000256" key="9">
    <source>
        <dbReference type="ARBA" id="ARBA00022729"/>
    </source>
</evidence>
<keyword evidence="9 22" id="KW-0732">Signal</keyword>